<evidence type="ECO:0000313" key="2">
    <source>
        <dbReference type="EMBL" id="TCO38162.1"/>
    </source>
</evidence>
<protein>
    <submittedName>
        <fullName evidence="2">Uncharacterized protein</fullName>
    </submittedName>
</protein>
<reference evidence="2 3" key="1">
    <citation type="journal article" date="2015" name="Stand. Genomic Sci.">
        <title>Genomic Encyclopedia of Bacterial and Archaeal Type Strains, Phase III: the genomes of soil and plant-associated and newly described type strains.</title>
        <authorList>
            <person name="Whitman W.B."/>
            <person name="Woyke T."/>
            <person name="Klenk H.P."/>
            <person name="Zhou Y."/>
            <person name="Lilburn T.G."/>
            <person name="Beck B.J."/>
            <person name="De Vos P."/>
            <person name="Vandamme P."/>
            <person name="Eisen J.A."/>
            <person name="Garrity G."/>
            <person name="Hugenholtz P."/>
            <person name="Kyrpides N.C."/>
        </authorList>
    </citation>
    <scope>NUCLEOTIDE SEQUENCE [LARGE SCALE GENOMIC DNA]</scope>
    <source>
        <strain evidence="2 3">VKM Ac-2541</strain>
    </source>
</reference>
<feature type="compositionally biased region" description="Low complexity" evidence="1">
    <location>
        <begin position="67"/>
        <end position="77"/>
    </location>
</feature>
<comment type="caution">
    <text evidence="2">The sequence shown here is derived from an EMBL/GenBank/DDBJ whole genome shotgun (WGS) entry which is preliminary data.</text>
</comment>
<keyword evidence="3" id="KW-1185">Reference proteome</keyword>
<organism evidence="2 3">
    <name type="scientific">Kribbella antiqua</name>
    <dbReference type="NCBI Taxonomy" id="2512217"/>
    <lineage>
        <taxon>Bacteria</taxon>
        <taxon>Bacillati</taxon>
        <taxon>Actinomycetota</taxon>
        <taxon>Actinomycetes</taxon>
        <taxon>Propionibacteriales</taxon>
        <taxon>Kribbellaceae</taxon>
        <taxon>Kribbella</taxon>
    </lineage>
</organism>
<accession>A0A4R2I2I7</accession>
<dbReference type="Proteomes" id="UP000295573">
    <property type="component" value="Unassembled WGS sequence"/>
</dbReference>
<dbReference type="AlphaFoldDB" id="A0A4R2I2I7"/>
<feature type="compositionally biased region" description="Low complexity" evidence="1">
    <location>
        <begin position="16"/>
        <end position="32"/>
    </location>
</feature>
<name>A0A4R2I2I7_9ACTN</name>
<feature type="region of interest" description="Disordered" evidence="1">
    <location>
        <begin position="1"/>
        <end position="98"/>
    </location>
</feature>
<evidence type="ECO:0000256" key="1">
    <source>
        <dbReference type="SAM" id="MobiDB-lite"/>
    </source>
</evidence>
<dbReference type="EMBL" id="SLWR01000021">
    <property type="protein sequence ID" value="TCO38162.1"/>
    <property type="molecule type" value="Genomic_DNA"/>
</dbReference>
<gene>
    <name evidence="2" type="ORF">EV646_12175</name>
</gene>
<evidence type="ECO:0000313" key="3">
    <source>
        <dbReference type="Proteomes" id="UP000295573"/>
    </source>
</evidence>
<sequence>MPVHSGLPHTHAARSGRTLTPTPPRAARTLAGPAPPWAPFTRSLPDRTPVFLKRLPSAPRPRPGPTLAAGSLLALSARPDLGSDTRSPCGPPPTFVVRPAPTFVVRPAPTFVVRRRPDFSFMRSLPGRDPVLLRACRPAAHPRGRVAGCPVVQRVADLLGVTSKG</sequence>
<proteinExistence type="predicted"/>